<keyword evidence="1" id="KW-0732">Signal</keyword>
<dbReference type="EMBL" id="MU826360">
    <property type="protein sequence ID" value="KAJ7379063.1"/>
    <property type="molecule type" value="Genomic_DNA"/>
</dbReference>
<dbReference type="OrthoDB" id="6018770at2759"/>
<keyword evidence="4" id="KW-1185">Reference proteome</keyword>
<proteinExistence type="predicted"/>
<gene>
    <name evidence="3" type="ORF">OS493_018859</name>
</gene>
<dbReference type="SUPFAM" id="SSF55797">
    <property type="entry name" value="PR-1-like"/>
    <property type="match status" value="1"/>
</dbReference>
<dbReference type="SMART" id="SM00198">
    <property type="entry name" value="SCP"/>
    <property type="match status" value="1"/>
</dbReference>
<reference evidence="3" key="1">
    <citation type="submission" date="2023-01" db="EMBL/GenBank/DDBJ databases">
        <title>Genome assembly of the deep-sea coral Lophelia pertusa.</title>
        <authorList>
            <person name="Herrera S."/>
            <person name="Cordes E."/>
        </authorList>
    </citation>
    <scope>NUCLEOTIDE SEQUENCE</scope>
    <source>
        <strain evidence="3">USNM1676648</strain>
        <tissue evidence="3">Polyp</tissue>
    </source>
</reference>
<dbReference type="Proteomes" id="UP001163046">
    <property type="component" value="Unassembled WGS sequence"/>
</dbReference>
<evidence type="ECO:0000259" key="2">
    <source>
        <dbReference type="SMART" id="SM00198"/>
    </source>
</evidence>
<feature type="domain" description="SCP" evidence="2">
    <location>
        <begin position="20"/>
        <end position="155"/>
    </location>
</feature>
<feature type="signal peptide" evidence="1">
    <location>
        <begin position="1"/>
        <end position="19"/>
    </location>
</feature>
<evidence type="ECO:0000313" key="4">
    <source>
        <dbReference type="Proteomes" id="UP001163046"/>
    </source>
</evidence>
<sequence length="167" mass="18898">MTILFYFLVCCVFLQTVFASIESDCLEKHNFYRNKHGAPTLMYSTSLAKEAQQVAVALATLTDKDVTHGMYDVNYFIGDWPTPRTISDAVENWYNEGNSYNYKEPEISTSNTRFIEVVWKSHQRIGCGLAIAEKAGVNVRTVVVAIYEPAGIRVNIDDYTENILPPK</sequence>
<dbReference type="PRINTS" id="PR00837">
    <property type="entry name" value="V5TPXLIKE"/>
</dbReference>
<dbReference type="AlphaFoldDB" id="A0A9X0CYH9"/>
<dbReference type="InterPro" id="IPR035940">
    <property type="entry name" value="CAP_sf"/>
</dbReference>
<evidence type="ECO:0000256" key="1">
    <source>
        <dbReference type="SAM" id="SignalP"/>
    </source>
</evidence>
<dbReference type="PANTHER" id="PTHR10334">
    <property type="entry name" value="CYSTEINE-RICH SECRETORY PROTEIN-RELATED"/>
    <property type="match status" value="1"/>
</dbReference>
<comment type="caution">
    <text evidence="3">The sequence shown here is derived from an EMBL/GenBank/DDBJ whole genome shotgun (WGS) entry which is preliminary data.</text>
</comment>
<evidence type="ECO:0000313" key="3">
    <source>
        <dbReference type="EMBL" id="KAJ7379063.1"/>
    </source>
</evidence>
<dbReference type="InterPro" id="IPR014044">
    <property type="entry name" value="CAP_dom"/>
</dbReference>
<dbReference type="Pfam" id="PF00188">
    <property type="entry name" value="CAP"/>
    <property type="match status" value="1"/>
</dbReference>
<accession>A0A9X0CYH9</accession>
<feature type="chain" id="PRO_5040827390" description="SCP domain-containing protein" evidence="1">
    <location>
        <begin position="20"/>
        <end position="167"/>
    </location>
</feature>
<organism evidence="3 4">
    <name type="scientific">Desmophyllum pertusum</name>
    <dbReference type="NCBI Taxonomy" id="174260"/>
    <lineage>
        <taxon>Eukaryota</taxon>
        <taxon>Metazoa</taxon>
        <taxon>Cnidaria</taxon>
        <taxon>Anthozoa</taxon>
        <taxon>Hexacorallia</taxon>
        <taxon>Scleractinia</taxon>
        <taxon>Caryophylliina</taxon>
        <taxon>Caryophylliidae</taxon>
        <taxon>Desmophyllum</taxon>
    </lineage>
</organism>
<name>A0A9X0CYH9_9CNID</name>
<dbReference type="Gene3D" id="3.40.33.10">
    <property type="entry name" value="CAP"/>
    <property type="match status" value="1"/>
</dbReference>
<protein>
    <recommendedName>
        <fullName evidence="2">SCP domain-containing protein</fullName>
    </recommendedName>
</protein>
<dbReference type="InterPro" id="IPR001283">
    <property type="entry name" value="CRISP-related"/>
</dbReference>